<gene>
    <name evidence="1" type="ORF">DHETER_LOCUS1855</name>
</gene>
<accession>A0ACA9KHT7</accession>
<reference evidence="1" key="1">
    <citation type="submission" date="2021-06" db="EMBL/GenBank/DDBJ databases">
        <authorList>
            <person name="Kallberg Y."/>
            <person name="Tangrot J."/>
            <person name="Rosling A."/>
        </authorList>
    </citation>
    <scope>NUCLEOTIDE SEQUENCE</scope>
    <source>
        <strain evidence="1">IL203A</strain>
    </source>
</reference>
<sequence>MRHVFDTSPYLIAFSNSEYSEAKEPNRYLFDLLTRFIEFENIKRITLCGHSLGGAVSHVYLLLYLILYFNGGTTFPENLDILSIAFGSPFVAGNEIRKWLRERQKFSKCFWTFVHGNDCVPRSLNIVDNYATMKQIYDSIEIFVQALG</sequence>
<dbReference type="EMBL" id="CAJVPU010001207">
    <property type="protein sequence ID" value="CAG8474358.1"/>
    <property type="molecule type" value="Genomic_DNA"/>
</dbReference>
<evidence type="ECO:0000313" key="2">
    <source>
        <dbReference type="Proteomes" id="UP000789702"/>
    </source>
</evidence>
<keyword evidence="2" id="KW-1185">Reference proteome</keyword>
<name>A0ACA9KHT7_9GLOM</name>
<comment type="caution">
    <text evidence="1">The sequence shown here is derived from an EMBL/GenBank/DDBJ whole genome shotgun (WGS) entry which is preliminary data.</text>
</comment>
<organism evidence="1 2">
    <name type="scientific">Dentiscutata heterogama</name>
    <dbReference type="NCBI Taxonomy" id="1316150"/>
    <lineage>
        <taxon>Eukaryota</taxon>
        <taxon>Fungi</taxon>
        <taxon>Fungi incertae sedis</taxon>
        <taxon>Mucoromycota</taxon>
        <taxon>Glomeromycotina</taxon>
        <taxon>Glomeromycetes</taxon>
        <taxon>Diversisporales</taxon>
        <taxon>Gigasporaceae</taxon>
        <taxon>Dentiscutata</taxon>
    </lineage>
</organism>
<protein>
    <submittedName>
        <fullName evidence="1">11408_t:CDS:1</fullName>
    </submittedName>
</protein>
<dbReference type="Proteomes" id="UP000789702">
    <property type="component" value="Unassembled WGS sequence"/>
</dbReference>
<evidence type="ECO:0000313" key="1">
    <source>
        <dbReference type="EMBL" id="CAG8474358.1"/>
    </source>
</evidence>
<proteinExistence type="predicted"/>